<comment type="catalytic activity">
    <reaction evidence="6">
        <text>(E)-4-coumarate + ATP + CoA = (E)-4-coumaroyl-CoA + AMP + diphosphate</text>
        <dbReference type="Rhea" id="RHEA:19641"/>
        <dbReference type="ChEBI" id="CHEBI:12876"/>
        <dbReference type="ChEBI" id="CHEBI:30616"/>
        <dbReference type="ChEBI" id="CHEBI:33019"/>
        <dbReference type="ChEBI" id="CHEBI:57287"/>
        <dbReference type="ChEBI" id="CHEBI:85008"/>
        <dbReference type="ChEBI" id="CHEBI:456215"/>
        <dbReference type="EC" id="6.2.1.12"/>
    </reaction>
    <physiologicalReaction direction="left-to-right" evidence="6">
        <dbReference type="Rhea" id="RHEA:19642"/>
    </physiologicalReaction>
</comment>
<comment type="function">
    <text evidence="7">Catalyzes the conversion of long-chain fatty acids to their active form acyl-CoAs for both synthesis of cellular lipids, and degradation via beta-oxidation.</text>
</comment>
<keyword evidence="7" id="KW-0443">Lipid metabolism</keyword>
<dbReference type="Proteomes" id="UP000734854">
    <property type="component" value="Unassembled WGS sequence"/>
</dbReference>
<keyword evidence="2 7" id="KW-0436">Ligase</keyword>
<dbReference type="GO" id="GO:0106290">
    <property type="term" value="F:trans-cinnamate-CoA ligase activity"/>
    <property type="evidence" value="ECO:0007669"/>
    <property type="project" value="UniProtKB-ARBA"/>
</dbReference>
<comment type="catalytic activity">
    <reaction evidence="7">
        <text>a long-chain fatty acid + ATP + CoA = a long-chain fatty acyl-CoA + AMP + diphosphate</text>
        <dbReference type="Rhea" id="RHEA:15421"/>
        <dbReference type="ChEBI" id="CHEBI:30616"/>
        <dbReference type="ChEBI" id="CHEBI:33019"/>
        <dbReference type="ChEBI" id="CHEBI:57287"/>
        <dbReference type="ChEBI" id="CHEBI:57560"/>
        <dbReference type="ChEBI" id="CHEBI:83139"/>
        <dbReference type="ChEBI" id="CHEBI:456215"/>
        <dbReference type="EC" id="6.2.1.3"/>
    </reaction>
</comment>
<evidence type="ECO:0000256" key="1">
    <source>
        <dbReference type="ARBA" id="ARBA00006432"/>
    </source>
</evidence>
<dbReference type="EMBL" id="JACMSC010000013">
    <property type="protein sequence ID" value="KAG6492576.1"/>
    <property type="molecule type" value="Genomic_DNA"/>
</dbReference>
<keyword evidence="10" id="KW-1185">Reference proteome</keyword>
<comment type="similarity">
    <text evidence="1 7">Belongs to the ATP-dependent AMP-binding enzyme family.</text>
</comment>
<evidence type="ECO:0000256" key="3">
    <source>
        <dbReference type="ARBA" id="ARBA00022741"/>
    </source>
</evidence>
<dbReference type="Gene3D" id="3.40.50.12780">
    <property type="entry name" value="N-terminal domain of ligase-like"/>
    <property type="match status" value="1"/>
</dbReference>
<keyword evidence="3 7" id="KW-0547">Nucleotide-binding</keyword>
<dbReference type="EC" id="6.2.1.3" evidence="7"/>
<dbReference type="InterPro" id="IPR020845">
    <property type="entry name" value="AMP-binding_CS"/>
</dbReference>
<gene>
    <name evidence="9" type="ORF">ZIOFF_047539</name>
</gene>
<dbReference type="GO" id="GO:0009698">
    <property type="term" value="P:phenylpropanoid metabolic process"/>
    <property type="evidence" value="ECO:0007669"/>
    <property type="project" value="UniProtKB-ARBA"/>
</dbReference>
<dbReference type="PROSITE" id="PS00455">
    <property type="entry name" value="AMP_BINDING"/>
    <property type="match status" value="1"/>
</dbReference>
<reference evidence="9 10" key="1">
    <citation type="submission" date="2020-08" db="EMBL/GenBank/DDBJ databases">
        <title>Plant Genome Project.</title>
        <authorList>
            <person name="Zhang R.-G."/>
        </authorList>
    </citation>
    <scope>NUCLEOTIDE SEQUENCE [LARGE SCALE GENOMIC DNA]</scope>
    <source>
        <tissue evidence="9">Rhizome</tissue>
    </source>
</reference>
<evidence type="ECO:0000256" key="7">
    <source>
        <dbReference type="RuleBase" id="RU369030"/>
    </source>
</evidence>
<dbReference type="GO" id="GO:0010025">
    <property type="term" value="P:wax biosynthetic process"/>
    <property type="evidence" value="ECO:0007669"/>
    <property type="project" value="TreeGrafter"/>
</dbReference>
<proteinExistence type="inferred from homology"/>
<evidence type="ECO:0000313" key="9">
    <source>
        <dbReference type="EMBL" id="KAG6492576.1"/>
    </source>
</evidence>
<dbReference type="InterPro" id="IPR042099">
    <property type="entry name" value="ANL_N_sf"/>
</dbReference>
<dbReference type="GO" id="GO:0016207">
    <property type="term" value="F:4-coumarate-CoA ligase activity"/>
    <property type="evidence" value="ECO:0007669"/>
    <property type="project" value="UniProtKB-EC"/>
</dbReference>
<dbReference type="PANTHER" id="PTHR43272:SF6">
    <property type="entry name" value="LONG CHAIN ACYL-COA SYNTHETASE 1"/>
    <property type="match status" value="1"/>
</dbReference>
<dbReference type="Pfam" id="PF00501">
    <property type="entry name" value="AMP-binding"/>
    <property type="match status" value="1"/>
</dbReference>
<protein>
    <recommendedName>
        <fullName evidence="7">Long-chain-fatty-acid--CoA ligase</fullName>
        <ecNumber evidence="7">6.2.1.3</ecNumber>
    </recommendedName>
</protein>
<dbReference type="GO" id="GO:0005524">
    <property type="term" value="F:ATP binding"/>
    <property type="evidence" value="ECO:0007669"/>
    <property type="project" value="UniProtKB-KW"/>
</dbReference>
<dbReference type="InterPro" id="IPR000873">
    <property type="entry name" value="AMP-dep_synth/lig_dom"/>
</dbReference>
<evidence type="ECO:0000256" key="6">
    <source>
        <dbReference type="ARBA" id="ARBA00034252"/>
    </source>
</evidence>
<evidence type="ECO:0000256" key="5">
    <source>
        <dbReference type="ARBA" id="ARBA00022840"/>
    </source>
</evidence>
<evidence type="ECO:0000256" key="4">
    <source>
        <dbReference type="ARBA" id="ARBA00022832"/>
    </source>
</evidence>
<sequence>MDQDRHRSFNYDKSDSWLLAFIAESTRKNNGQEERGIDRTDIYETIPNHSSFLFSWSPKNFSRWITPFCRRFLMLCNECFTYSRRCCLALQLRCRIMANFTVQVESGRRGKDGSPSVGPVYRSILAKDAFLSLEPGSNTSWDVFRVAAEKFPMNRMLGWREMKNGKAGPYLWKTYEEIYQEVVQVGSALSHLGVKPGSKIGIYSANCPNWIVAMEACNGYTFICVPLYETLGEGAVEYIVEHAEVVVAFVHETKINRILSKCTSTKHLKVIVSFGSRTMEQNAAATNIGMKLYSWDEILEMGKENTSDPLPPKPLDICTIMYTSGTSGDPKGVVLTHECLATYVAGTDLFMKQFEDKMTTDDVYLSFLPLAHILDRTIEEYFFHNGASVGYYQGDIQALRDDLMELKPTLFAGVPRVFEKVYEGVLKAVSELLPHRRMIFNALYKYKLYWMRLGYSHKNASPLADLLAFRKVKDRLGGRVRLIISGGAPLNTEIEEFLRVTSCAYVTQGYGLTETCGVSTVGVPDDMSLVGTVGIAATNTEVRLEEVPEMGYDPLSTPSCGEVCVRGTTIFTGYYKDPELTKQVMIDGWFHTGDIGEMRPDGVLKIIDRKKNIFKLSQGEYVAVEFLEKTYKVSPIVEDIWVYGNSFKSVLVAVVTPHEDSVKRWARANGHEGSLYDLCQLGDLKKYILEELKKVAETNKLRGFEHIKGIVVDPLPFDIERDLITPTMKKKRAQMLKFYQSDIDKLYQNISAEGKRYA</sequence>
<dbReference type="CDD" id="cd05927">
    <property type="entry name" value="LC-FACS_euk"/>
    <property type="match status" value="1"/>
</dbReference>
<dbReference type="AlphaFoldDB" id="A0A8J5FXG9"/>
<dbReference type="GO" id="GO:0010143">
    <property type="term" value="P:cutin biosynthetic process"/>
    <property type="evidence" value="ECO:0007669"/>
    <property type="project" value="TreeGrafter"/>
</dbReference>
<evidence type="ECO:0000259" key="8">
    <source>
        <dbReference type="Pfam" id="PF00501"/>
    </source>
</evidence>
<organism evidence="9 10">
    <name type="scientific">Zingiber officinale</name>
    <name type="common">Ginger</name>
    <name type="synonym">Amomum zingiber</name>
    <dbReference type="NCBI Taxonomy" id="94328"/>
    <lineage>
        <taxon>Eukaryota</taxon>
        <taxon>Viridiplantae</taxon>
        <taxon>Streptophyta</taxon>
        <taxon>Embryophyta</taxon>
        <taxon>Tracheophyta</taxon>
        <taxon>Spermatophyta</taxon>
        <taxon>Magnoliopsida</taxon>
        <taxon>Liliopsida</taxon>
        <taxon>Zingiberales</taxon>
        <taxon>Zingiberaceae</taxon>
        <taxon>Zingiber</taxon>
    </lineage>
</organism>
<comment type="caution">
    <text evidence="9">The sequence shown here is derived from an EMBL/GenBank/DDBJ whole genome shotgun (WGS) entry which is preliminary data.</text>
</comment>
<dbReference type="GO" id="GO:0004467">
    <property type="term" value="F:long-chain fatty acid-CoA ligase activity"/>
    <property type="evidence" value="ECO:0007669"/>
    <property type="project" value="UniProtKB-EC"/>
</dbReference>
<feature type="domain" description="AMP-dependent synthetase/ligase" evidence="8">
    <location>
        <begin position="148"/>
        <end position="575"/>
    </location>
</feature>
<keyword evidence="4 7" id="KW-0276">Fatty acid metabolism</keyword>
<accession>A0A8J5FXG9</accession>
<dbReference type="GO" id="GO:0016020">
    <property type="term" value="C:membrane"/>
    <property type="evidence" value="ECO:0007669"/>
    <property type="project" value="TreeGrafter"/>
</dbReference>
<dbReference type="SUPFAM" id="SSF56801">
    <property type="entry name" value="Acetyl-CoA synthetase-like"/>
    <property type="match status" value="1"/>
</dbReference>
<evidence type="ECO:0000256" key="2">
    <source>
        <dbReference type="ARBA" id="ARBA00022598"/>
    </source>
</evidence>
<dbReference type="InterPro" id="IPR045311">
    <property type="entry name" value="LC-FACS_euk"/>
</dbReference>
<dbReference type="GO" id="GO:0005783">
    <property type="term" value="C:endoplasmic reticulum"/>
    <property type="evidence" value="ECO:0007669"/>
    <property type="project" value="TreeGrafter"/>
</dbReference>
<evidence type="ECO:0000313" key="10">
    <source>
        <dbReference type="Proteomes" id="UP000734854"/>
    </source>
</evidence>
<keyword evidence="5 7" id="KW-0067">ATP-binding</keyword>
<dbReference type="PANTHER" id="PTHR43272">
    <property type="entry name" value="LONG-CHAIN-FATTY-ACID--COA LIGASE"/>
    <property type="match status" value="1"/>
</dbReference>
<name>A0A8J5FXG9_ZINOF</name>